<organism evidence="2 3">
    <name type="scientific">Cellulomonas algicola</name>
    <dbReference type="NCBI Taxonomy" id="2071633"/>
    <lineage>
        <taxon>Bacteria</taxon>
        <taxon>Bacillati</taxon>
        <taxon>Actinomycetota</taxon>
        <taxon>Actinomycetes</taxon>
        <taxon>Micrococcales</taxon>
        <taxon>Cellulomonadaceae</taxon>
        <taxon>Cellulomonas</taxon>
    </lineage>
</organism>
<dbReference type="PANTHER" id="PTHR43792:SF1">
    <property type="entry name" value="N-ACETYLTRANSFERASE DOMAIN-CONTAINING PROTEIN"/>
    <property type="match status" value="1"/>
</dbReference>
<proteinExistence type="predicted"/>
<dbReference type="GO" id="GO:0016747">
    <property type="term" value="F:acyltransferase activity, transferring groups other than amino-acyl groups"/>
    <property type="evidence" value="ECO:0007669"/>
    <property type="project" value="InterPro"/>
</dbReference>
<comment type="caution">
    <text evidence="2">The sequence shown here is derived from an EMBL/GenBank/DDBJ whole genome shotgun (WGS) entry which is preliminary data.</text>
</comment>
<keyword evidence="3" id="KW-1185">Reference proteome</keyword>
<name>A0A401UVM6_9CELL</name>
<dbReference type="Gene3D" id="3.40.630.30">
    <property type="match status" value="1"/>
</dbReference>
<dbReference type="SUPFAM" id="SSF55729">
    <property type="entry name" value="Acyl-CoA N-acyltransferases (Nat)"/>
    <property type="match status" value="1"/>
</dbReference>
<evidence type="ECO:0000313" key="2">
    <source>
        <dbReference type="EMBL" id="GCD18741.1"/>
    </source>
</evidence>
<keyword evidence="2" id="KW-0808">Transferase</keyword>
<dbReference type="AlphaFoldDB" id="A0A401UVM6"/>
<reference evidence="2 3" key="1">
    <citation type="submission" date="2018-11" db="EMBL/GenBank/DDBJ databases">
        <title>Draft genome sequence of Cellulomonas takizawaensis strain TKZ-21.</title>
        <authorList>
            <person name="Yamamura H."/>
            <person name="Hayashi T."/>
            <person name="Hamada M."/>
            <person name="Serisawa Y."/>
            <person name="Matsuyama K."/>
            <person name="Nakagawa Y."/>
            <person name="Otoguro M."/>
            <person name="Yanagida F."/>
            <person name="Hayakawa M."/>
        </authorList>
    </citation>
    <scope>NUCLEOTIDE SEQUENCE [LARGE SCALE GENOMIC DNA]</scope>
    <source>
        <strain evidence="2 3">TKZ-21</strain>
    </source>
</reference>
<feature type="domain" description="N-acetyltransferase" evidence="1">
    <location>
        <begin position="14"/>
        <end position="186"/>
    </location>
</feature>
<dbReference type="InterPro" id="IPR000182">
    <property type="entry name" value="GNAT_dom"/>
</dbReference>
<dbReference type="EMBL" id="BHYL01000026">
    <property type="protein sequence ID" value="GCD18741.1"/>
    <property type="molecule type" value="Genomic_DNA"/>
</dbReference>
<accession>A0A401UVM6</accession>
<evidence type="ECO:0000313" key="3">
    <source>
        <dbReference type="Proteomes" id="UP000288246"/>
    </source>
</evidence>
<dbReference type="Proteomes" id="UP000288246">
    <property type="component" value="Unassembled WGS sequence"/>
</dbReference>
<dbReference type="Pfam" id="PF13302">
    <property type="entry name" value="Acetyltransf_3"/>
    <property type="match status" value="1"/>
</dbReference>
<dbReference type="PROSITE" id="PS51186">
    <property type="entry name" value="GNAT"/>
    <property type="match status" value="1"/>
</dbReference>
<dbReference type="PANTHER" id="PTHR43792">
    <property type="entry name" value="GNAT FAMILY, PUTATIVE (AFU_ORTHOLOGUE AFUA_3G00765)-RELATED-RELATED"/>
    <property type="match status" value="1"/>
</dbReference>
<protein>
    <submittedName>
        <fullName evidence="2">GNAT family acetyltransferase</fullName>
    </submittedName>
</protein>
<gene>
    <name evidence="2" type="ORF">CTKZ_03030</name>
</gene>
<sequence>MLTPVDTYLRTGRATLRPFRADDADLLVELDSDPAVMRFLSGGEPTAPELIRERDLPSILAGYDRWAGAFGLFAAYATEDDAFLGWFCLRPERDGPLDEVELGYRLRQAAWGQGYATEVSAALVEKAFTELDVRVVWGATMALNTASQHVMEKVGMTVAEALETPDDMLAVEGADLGGYRYEITRDRWEQTRALRA</sequence>
<dbReference type="InterPro" id="IPR016181">
    <property type="entry name" value="Acyl_CoA_acyltransferase"/>
</dbReference>
<dbReference type="InterPro" id="IPR051531">
    <property type="entry name" value="N-acetyltransferase"/>
</dbReference>
<evidence type="ECO:0000259" key="1">
    <source>
        <dbReference type="PROSITE" id="PS51186"/>
    </source>
</evidence>